<reference evidence="4 5" key="1">
    <citation type="submission" date="2019-01" db="EMBL/GenBank/DDBJ databases">
        <title>Zoogloea oleivorans genome sequencing and assembly.</title>
        <authorList>
            <person name="Tancsics A."/>
            <person name="Farkas M."/>
            <person name="Kriszt B."/>
            <person name="Maroti G."/>
            <person name="Horvath B."/>
        </authorList>
    </citation>
    <scope>NUCLEOTIDE SEQUENCE [LARGE SCALE GENOMIC DNA]</scope>
    <source>
        <strain evidence="4 5">Buc</strain>
    </source>
</reference>
<keyword evidence="2" id="KW-0472">Membrane</keyword>
<dbReference type="AlphaFoldDB" id="A0A6C2C7H4"/>
<organism evidence="4 5">
    <name type="scientific">Zoogloea oleivorans</name>
    <dbReference type="NCBI Taxonomy" id="1552750"/>
    <lineage>
        <taxon>Bacteria</taxon>
        <taxon>Pseudomonadati</taxon>
        <taxon>Pseudomonadota</taxon>
        <taxon>Betaproteobacteria</taxon>
        <taxon>Rhodocyclales</taxon>
        <taxon>Zoogloeaceae</taxon>
        <taxon>Zoogloea</taxon>
    </lineage>
</organism>
<sequence>MPETGQAATPRSAAGAALMNAVGHATASRGPETAPARPHPGGDCCTAEVTLDAGLPRFLGGAQARLQVGPPDDAFEREADAVASAIQRGKPVAPARRASATPRFQRLCANCADKLLEAEAAPAAPPSPIRRRTGDPGHSAPAGGDVVSGLPGSLRTRLEDSLGADLGKVQVHTGPTAHGLARQLGARAFTHGQHIWLSARERPEDLGLMAHEVTHVLQQSSATVIARQAPGSTEHRPADDDAQTHTPAIDVQEGGGGDAADGGNTPGSAGDDCGTDAPGDAGPPVQLHTGPGAPIQRKEEDALDQALSWGAARLDDAGSAVASGTKAAGKFAGDQLMKLLRKVAPQVADIIDEGPLNFATRKINAALDAHLPAALGGFSLGELVDGVSGWLGEAATFAKDLLKGEGKACAAFTGIMEKLTGFVTGLIDNPVVKTFTKTLTKAWDFVGKALKFVAEPVFDNIAKQVSGAWTVLKKVASTVSGWISSAKEALGAAWDTLTETLGFDGSSEDGVWSYIKGVGSDIWEGIKTTMAPVIAPLKKIGGALSLLMPMGQIHAIVKYGPKLVKAAQWVWENGLDPAKIREAPEDIRGMLESLTGGVAGFKGVLQGGLDWLSEKVSTLADGVLDVVGAITGLPLIGYAHALFDEAKKSLKTLVADIKKGARDALAAIEAAATKIADFLAPYKEVISSLILAIASPVLIPVIFAGWAWRALPACVKIPILNFLLDIAIAALKAIPEVPTFGVLWPLLKPGVMAFLGTLRAASDKVKEQVSDKIAKVISGASPAFLIGFVKGFAVGVWEGITDPFKAIWMVLEGLDTATQYLLSLAGVSEEQPAARASTPAA</sequence>
<dbReference type="Pfam" id="PF13699">
    <property type="entry name" value="eCIS_core"/>
    <property type="match status" value="1"/>
</dbReference>
<keyword evidence="2" id="KW-0812">Transmembrane</keyword>
<dbReference type="Proteomes" id="UP000389128">
    <property type="component" value="Unassembled WGS sequence"/>
</dbReference>
<comment type="caution">
    <text evidence="4">The sequence shown here is derived from an EMBL/GenBank/DDBJ whole genome shotgun (WGS) entry which is preliminary data.</text>
</comment>
<protein>
    <submittedName>
        <fullName evidence="4">DUF4157 domain-containing protein</fullName>
    </submittedName>
</protein>
<gene>
    <name evidence="4" type="ORF">ETQ85_25595</name>
</gene>
<keyword evidence="2" id="KW-1133">Transmembrane helix</keyword>
<keyword evidence="5" id="KW-1185">Reference proteome</keyword>
<feature type="non-terminal residue" evidence="4">
    <location>
        <position position="841"/>
    </location>
</feature>
<feature type="region of interest" description="Disordered" evidence="1">
    <location>
        <begin position="119"/>
        <end position="153"/>
    </location>
</feature>
<feature type="region of interest" description="Disordered" evidence="1">
    <location>
        <begin position="228"/>
        <end position="294"/>
    </location>
</feature>
<dbReference type="EMBL" id="SDKK01000068">
    <property type="protein sequence ID" value="TYC49787.1"/>
    <property type="molecule type" value="Genomic_DNA"/>
</dbReference>
<evidence type="ECO:0000259" key="3">
    <source>
        <dbReference type="Pfam" id="PF13699"/>
    </source>
</evidence>
<evidence type="ECO:0000313" key="4">
    <source>
        <dbReference type="EMBL" id="TYC49787.1"/>
    </source>
</evidence>
<feature type="compositionally biased region" description="Basic and acidic residues" evidence="1">
    <location>
        <begin position="233"/>
        <end position="243"/>
    </location>
</feature>
<dbReference type="OrthoDB" id="7387101at2"/>
<proteinExistence type="predicted"/>
<feature type="transmembrane region" description="Helical" evidence="2">
    <location>
        <begin position="685"/>
        <end position="708"/>
    </location>
</feature>
<feature type="domain" description="eCIS core" evidence="3">
    <location>
        <begin position="150"/>
        <end position="222"/>
    </location>
</feature>
<accession>A0A6C2C7H4</accession>
<dbReference type="InterPro" id="IPR025295">
    <property type="entry name" value="eCIS_core_dom"/>
</dbReference>
<evidence type="ECO:0000256" key="1">
    <source>
        <dbReference type="SAM" id="MobiDB-lite"/>
    </source>
</evidence>
<evidence type="ECO:0000313" key="5">
    <source>
        <dbReference type="Proteomes" id="UP000389128"/>
    </source>
</evidence>
<evidence type="ECO:0000256" key="2">
    <source>
        <dbReference type="SAM" id="Phobius"/>
    </source>
</evidence>
<name>A0A6C2C7H4_9RHOO</name>